<feature type="domain" description="Clp ATPase C-terminal" evidence="10">
    <location>
        <begin position="376"/>
        <end position="468"/>
    </location>
</feature>
<comment type="subcellular location">
    <subcellularLocation>
        <location evidence="1 7">Cytoplasm</location>
    </subcellularLocation>
</comment>
<feature type="domain" description="AAA+ ATPase" evidence="9">
    <location>
        <begin position="64"/>
        <end position="373"/>
    </location>
</feature>
<reference evidence="11" key="1">
    <citation type="journal article" date="2014" name="Int. J. Syst. Evol. Microbiol.">
        <title>Complete genome sequence of Corynebacterium casei LMG S-19264T (=DSM 44701T), isolated from a smear-ripened cheese.</title>
        <authorList>
            <consortium name="US DOE Joint Genome Institute (JGI-PGF)"/>
            <person name="Walter F."/>
            <person name="Albersmeier A."/>
            <person name="Kalinowski J."/>
            <person name="Ruckert C."/>
        </authorList>
    </citation>
    <scope>NUCLEOTIDE SEQUENCE</scope>
    <source>
        <strain evidence="11">CGMCC 1.15447</strain>
    </source>
</reference>
<dbReference type="SUPFAM" id="SSF52540">
    <property type="entry name" value="P-loop containing nucleoside triphosphate hydrolases"/>
    <property type="match status" value="1"/>
</dbReference>
<evidence type="ECO:0000313" key="11">
    <source>
        <dbReference type="EMBL" id="GGA70756.1"/>
    </source>
</evidence>
<organism evidence="11 12">
    <name type="scientific">Edaphobacter acidisoli</name>
    <dbReference type="NCBI Taxonomy" id="2040573"/>
    <lineage>
        <taxon>Bacteria</taxon>
        <taxon>Pseudomonadati</taxon>
        <taxon>Acidobacteriota</taxon>
        <taxon>Terriglobia</taxon>
        <taxon>Terriglobales</taxon>
        <taxon>Acidobacteriaceae</taxon>
        <taxon>Edaphobacter</taxon>
    </lineage>
</organism>
<dbReference type="Gene3D" id="1.10.8.60">
    <property type="match status" value="1"/>
</dbReference>
<dbReference type="GO" id="GO:0043335">
    <property type="term" value="P:protein unfolding"/>
    <property type="evidence" value="ECO:0007669"/>
    <property type="project" value="UniProtKB-UniRule"/>
</dbReference>
<comment type="subunit">
    <text evidence="7">A double ring-shaped homohexamer of HslV is capped on each side by a ring-shaped HslU homohexamer. The assembly of the HslU/HslV complex is dependent on binding of ATP.</text>
</comment>
<feature type="binding site" evidence="7">
    <location>
        <position position="434"/>
    </location>
    <ligand>
        <name>ATP</name>
        <dbReference type="ChEBI" id="CHEBI:30616"/>
    </ligand>
</feature>
<dbReference type="GO" id="GO:0016887">
    <property type="term" value="F:ATP hydrolysis activity"/>
    <property type="evidence" value="ECO:0007669"/>
    <property type="project" value="InterPro"/>
</dbReference>
<protein>
    <recommendedName>
        <fullName evidence="7">ATP-dependent protease ATPase subunit HslU</fullName>
    </recommendedName>
    <alternativeName>
        <fullName evidence="7">Unfoldase HslU</fullName>
    </alternativeName>
</protein>
<feature type="binding site" evidence="7">
    <location>
        <position position="362"/>
    </location>
    <ligand>
        <name>ATP</name>
        <dbReference type="ChEBI" id="CHEBI:30616"/>
    </ligand>
</feature>
<feature type="binding site" evidence="7">
    <location>
        <position position="33"/>
    </location>
    <ligand>
        <name>ATP</name>
        <dbReference type="ChEBI" id="CHEBI:30616"/>
    </ligand>
</feature>
<dbReference type="Pfam" id="PF00004">
    <property type="entry name" value="AAA"/>
    <property type="match status" value="1"/>
</dbReference>
<feature type="region of interest" description="Disordered" evidence="8">
    <location>
        <begin position="177"/>
        <end position="196"/>
    </location>
</feature>
<dbReference type="Proteomes" id="UP000648801">
    <property type="component" value="Unassembled WGS sequence"/>
</dbReference>
<dbReference type="CDD" id="cd19498">
    <property type="entry name" value="RecA-like_HslU"/>
    <property type="match status" value="1"/>
</dbReference>
<dbReference type="EMBL" id="BMJB01000001">
    <property type="protein sequence ID" value="GGA70756.1"/>
    <property type="molecule type" value="Genomic_DNA"/>
</dbReference>
<evidence type="ECO:0000256" key="8">
    <source>
        <dbReference type="SAM" id="MobiDB-lite"/>
    </source>
</evidence>
<keyword evidence="12" id="KW-1185">Reference proteome</keyword>
<dbReference type="RefSeq" id="WP_188759390.1">
    <property type="nucleotide sequence ID" value="NZ_BMJB01000001.1"/>
</dbReference>
<dbReference type="SMART" id="SM00382">
    <property type="entry name" value="AAA"/>
    <property type="match status" value="1"/>
</dbReference>
<evidence type="ECO:0000256" key="2">
    <source>
        <dbReference type="ARBA" id="ARBA00009771"/>
    </source>
</evidence>
<accession>A0A916RW85</accession>
<dbReference type="Pfam" id="PF07724">
    <property type="entry name" value="AAA_2"/>
    <property type="match status" value="1"/>
</dbReference>
<evidence type="ECO:0000256" key="6">
    <source>
        <dbReference type="ARBA" id="ARBA00023186"/>
    </source>
</evidence>
<dbReference type="InterPro" id="IPR003593">
    <property type="entry name" value="AAA+_ATPase"/>
</dbReference>
<dbReference type="GO" id="GO:0009376">
    <property type="term" value="C:HslUV protease complex"/>
    <property type="evidence" value="ECO:0007669"/>
    <property type="project" value="UniProtKB-UniRule"/>
</dbReference>
<dbReference type="InterPro" id="IPR027417">
    <property type="entry name" value="P-loop_NTPase"/>
</dbReference>
<evidence type="ECO:0000259" key="9">
    <source>
        <dbReference type="SMART" id="SM00382"/>
    </source>
</evidence>
<evidence type="ECO:0000259" key="10">
    <source>
        <dbReference type="SMART" id="SM01086"/>
    </source>
</evidence>
<dbReference type="InterPro" id="IPR019489">
    <property type="entry name" value="Clp_ATPase_C"/>
</dbReference>
<dbReference type="PANTHER" id="PTHR48102:SF3">
    <property type="entry name" value="ATP-DEPENDENT PROTEASE ATPASE SUBUNIT HSLU"/>
    <property type="match status" value="1"/>
</dbReference>
<dbReference type="PANTHER" id="PTHR48102">
    <property type="entry name" value="ATP-DEPENDENT CLP PROTEASE ATP-BINDING SUBUNIT CLPX-LIKE, MITOCHONDRIAL-RELATED"/>
    <property type="match status" value="1"/>
</dbReference>
<keyword evidence="6 7" id="KW-0143">Chaperone</keyword>
<comment type="similarity">
    <text evidence="2 7">Belongs to the ClpX chaperone family. HslU subfamily.</text>
</comment>
<dbReference type="NCBIfam" id="NF003544">
    <property type="entry name" value="PRK05201.1"/>
    <property type="match status" value="1"/>
</dbReference>
<gene>
    <name evidence="7 11" type="primary">hslU</name>
    <name evidence="11" type="ORF">GCM10011507_22910</name>
</gene>
<comment type="function">
    <text evidence="7">ATPase subunit of a proteasome-like degradation complex; this subunit has chaperone activity. The binding of ATP and its subsequent hydrolysis by HslU are essential for unfolding of protein substrates subsequently hydrolyzed by HslV. HslU recognizes the N-terminal part of its protein substrates and unfolds these before they are guided to HslV for hydrolysis.</text>
</comment>
<evidence type="ECO:0000256" key="3">
    <source>
        <dbReference type="ARBA" id="ARBA00022490"/>
    </source>
</evidence>
<dbReference type="GO" id="GO:0036402">
    <property type="term" value="F:proteasome-activating activity"/>
    <property type="evidence" value="ECO:0007669"/>
    <property type="project" value="UniProtKB-UniRule"/>
</dbReference>
<dbReference type="AlphaFoldDB" id="A0A916RW85"/>
<dbReference type="InterPro" id="IPR004491">
    <property type="entry name" value="HslU"/>
</dbReference>
<name>A0A916RW85_9BACT</name>
<dbReference type="InterPro" id="IPR003959">
    <property type="entry name" value="ATPase_AAA_core"/>
</dbReference>
<reference evidence="11" key="2">
    <citation type="submission" date="2020-09" db="EMBL/GenBank/DDBJ databases">
        <authorList>
            <person name="Sun Q."/>
            <person name="Zhou Y."/>
        </authorList>
    </citation>
    <scope>NUCLEOTIDE SEQUENCE</scope>
    <source>
        <strain evidence="11">CGMCC 1.15447</strain>
    </source>
</reference>
<dbReference type="Gene3D" id="1.10.8.10">
    <property type="entry name" value="DNA helicase RuvA subunit, C-terminal domain"/>
    <property type="match status" value="1"/>
</dbReference>
<keyword evidence="11" id="KW-0378">Hydrolase</keyword>
<dbReference type="GO" id="GO:0008233">
    <property type="term" value="F:peptidase activity"/>
    <property type="evidence" value="ECO:0007669"/>
    <property type="project" value="UniProtKB-KW"/>
</dbReference>
<dbReference type="FunFam" id="3.40.50.300:FF:000220">
    <property type="entry name" value="ATP-dependent protease ATPase subunit HslU"/>
    <property type="match status" value="1"/>
</dbReference>
<keyword evidence="4 7" id="KW-0547">Nucleotide-binding</keyword>
<dbReference type="InterPro" id="IPR050052">
    <property type="entry name" value="ATP-dep_Clp_protease_ClpX"/>
</dbReference>
<feature type="binding site" evidence="7">
    <location>
        <begin position="75"/>
        <end position="80"/>
    </location>
    <ligand>
        <name>ATP</name>
        <dbReference type="ChEBI" id="CHEBI:30616"/>
    </ligand>
</feature>
<proteinExistence type="inferred from homology"/>
<dbReference type="NCBIfam" id="TIGR00390">
    <property type="entry name" value="hslU"/>
    <property type="match status" value="1"/>
</dbReference>
<keyword evidence="3 7" id="KW-0963">Cytoplasm</keyword>
<evidence type="ECO:0000256" key="1">
    <source>
        <dbReference type="ARBA" id="ARBA00004496"/>
    </source>
</evidence>
<evidence type="ECO:0000256" key="4">
    <source>
        <dbReference type="ARBA" id="ARBA00022741"/>
    </source>
</evidence>
<feature type="binding site" evidence="7">
    <location>
        <position position="297"/>
    </location>
    <ligand>
        <name>ATP</name>
        <dbReference type="ChEBI" id="CHEBI:30616"/>
    </ligand>
</feature>
<evidence type="ECO:0000256" key="7">
    <source>
        <dbReference type="HAMAP-Rule" id="MF_00249"/>
    </source>
</evidence>
<dbReference type="Gene3D" id="3.40.50.300">
    <property type="entry name" value="P-loop containing nucleotide triphosphate hydrolases"/>
    <property type="match status" value="2"/>
</dbReference>
<dbReference type="FunFam" id="3.40.50.300:FF:000213">
    <property type="entry name" value="ATP-dependent protease ATPase subunit HslU"/>
    <property type="match status" value="1"/>
</dbReference>
<keyword evidence="5 7" id="KW-0067">ATP-binding</keyword>
<sequence length="526" mass="58503">MAIYLPGTADDQALALDEMTPREIVAELDKYVVGQHAAKRAVAIALRNRMRRQKLSPELAEEIMPKNIIMIGPTGVGKTEIARRLAKLTNSPFLKVEASKFTEVGYVGRDVESIVRDLVEIAIDMVREEKMEEVEDKAELAAEDRLLDLLLPPTPSTAAAGATGFSGSNVIQLPAATPHEVHDGDEKPGDREQRTREKLRQQFREGKLDERIVELDVRDRNMPSFEVITNQGAEEMDINLKDMLPGLFGQRTKKRKMKVNEAFDYLVQEEEGRLVDMDQVTKLAVERVEDSGMVFLDEIDKIAGREGGHGPDVSREGVQRDILPIVEGTTVNTKYGMVSTDHILFIAAGAFHVSKPSDLIPELQGRFPIRVELQSLTVDDFVRILTEPKSSLVKQSMALLETEGLKLEFTKEAIAEMAQFAFRVNETTENIGARRLHTILERVLDEISFQAPDLFKSPRTETTEEGVVAAVHASAPHAGGQVAPPLPVIERQTASGTEKVIVVDPEYVRQQVATIVKDQDLSRYIL</sequence>
<dbReference type="GO" id="GO:0005524">
    <property type="term" value="F:ATP binding"/>
    <property type="evidence" value="ECO:0007669"/>
    <property type="project" value="UniProtKB-UniRule"/>
</dbReference>
<dbReference type="SMART" id="SM01086">
    <property type="entry name" value="ClpB_D2-small"/>
    <property type="match status" value="1"/>
</dbReference>
<dbReference type="HAMAP" id="MF_00249">
    <property type="entry name" value="HslU"/>
    <property type="match status" value="1"/>
</dbReference>
<evidence type="ECO:0000256" key="5">
    <source>
        <dbReference type="ARBA" id="ARBA00022840"/>
    </source>
</evidence>
<feature type="compositionally biased region" description="Basic and acidic residues" evidence="8">
    <location>
        <begin position="179"/>
        <end position="196"/>
    </location>
</feature>
<comment type="caution">
    <text evidence="11">The sequence shown here is derived from an EMBL/GenBank/DDBJ whole genome shotgun (WGS) entry which is preliminary data.</text>
</comment>
<evidence type="ECO:0000313" key="12">
    <source>
        <dbReference type="Proteomes" id="UP000648801"/>
    </source>
</evidence>
<keyword evidence="11" id="KW-0645">Protease</keyword>